<dbReference type="RefSeq" id="WP_155306480.1">
    <property type="nucleotide sequence ID" value="NZ_AP021875.1"/>
</dbReference>
<dbReference type="SUPFAM" id="SSF109709">
    <property type="entry name" value="KorB DNA-binding domain-like"/>
    <property type="match status" value="1"/>
</dbReference>
<dbReference type="AlphaFoldDB" id="A0A5K7ZNJ2"/>
<protein>
    <recommendedName>
        <fullName evidence="3">Phage-related protein</fullName>
    </recommendedName>
</protein>
<name>A0A5K7ZNJ2_9BACT</name>
<evidence type="ECO:0008006" key="3">
    <source>
        <dbReference type="Google" id="ProtNLM"/>
    </source>
</evidence>
<dbReference type="KEGG" id="dwd:DSCW_51840"/>
<evidence type="ECO:0000313" key="1">
    <source>
        <dbReference type="EMBL" id="BBO77767.1"/>
    </source>
</evidence>
<organism evidence="1 2">
    <name type="scientific">Desulfosarcina widdelii</name>
    <dbReference type="NCBI Taxonomy" id="947919"/>
    <lineage>
        <taxon>Bacteria</taxon>
        <taxon>Pseudomonadati</taxon>
        <taxon>Thermodesulfobacteriota</taxon>
        <taxon>Desulfobacteria</taxon>
        <taxon>Desulfobacterales</taxon>
        <taxon>Desulfosarcinaceae</taxon>
        <taxon>Desulfosarcina</taxon>
    </lineage>
</organism>
<accession>A0A5K7ZNJ2</accession>
<sequence length="140" mass="15294">MNIQPTITVTENGNLHIHIPMLIRRMRGRKVIIAPKSLDGDIPDSPGPVQTAIVQALARASSWAEVIESGEVKSISDLAMNLDVDNSYVARILKLSTLAPDIVEAILNGEEPAGLSLAKLTKTFPTDWDEQRAMFRFTSA</sequence>
<dbReference type="Proteomes" id="UP000427769">
    <property type="component" value="Chromosome"/>
</dbReference>
<reference evidence="1 2" key="1">
    <citation type="submission" date="2019-11" db="EMBL/GenBank/DDBJ databases">
        <title>Comparative genomics of hydrocarbon-degrading Desulfosarcina strains.</title>
        <authorList>
            <person name="Watanabe M."/>
            <person name="Kojima H."/>
            <person name="Fukui M."/>
        </authorList>
    </citation>
    <scope>NUCLEOTIDE SEQUENCE [LARGE SCALE GENOMIC DNA]</scope>
    <source>
        <strain evidence="1 2">PP31</strain>
    </source>
</reference>
<dbReference type="EMBL" id="AP021875">
    <property type="protein sequence ID" value="BBO77767.1"/>
    <property type="molecule type" value="Genomic_DNA"/>
</dbReference>
<dbReference type="OrthoDB" id="1550462at2"/>
<proteinExistence type="predicted"/>
<evidence type="ECO:0000313" key="2">
    <source>
        <dbReference type="Proteomes" id="UP000427769"/>
    </source>
</evidence>
<keyword evidence="2" id="KW-1185">Reference proteome</keyword>
<gene>
    <name evidence="1" type="ORF">DSCW_51840</name>
</gene>